<sequence length="407" mass="43473">MVSVIAFTQQVLVTLAFALLAHGIAIPNSLDKRDGSGVVTLDFNVVKKPLNLNATALYPQKYNKRADIPIGLIDQGASYASTIQVGSNNQQITVDIDTGSSDLWFVASDATCTNPQVNCKAEGTYDSSSSSSYKNLGDSFQIVYGDQTSSQGTWSEDTVKIGAATIKNQKFADVDTTSVSEGILGIGYKSGESLTDEYGFPTTSSYDNVPLSLKNQGIIKTNAYSLYLNEPGAQQTGQLIFGGIDHAKYSGNLISEAVTLQDRLTIKANSINYNGNTQSLGDVLLDSGTTLTYLPYDTAQALASQVGAYYIPNPLGGGNWFIDCDANTNGTVVYSFPNGASISVPLSEFVFNSGSFCLWGIQSISGLDFSILGDNFLRHAYSVFNLDDNTISIAQVKYTSDSNIIAI</sequence>
<comment type="caution">
    <text evidence="16">The sequence shown here is derived from an EMBL/GenBank/DDBJ whole genome shotgun (WGS) entry which is preliminary data.</text>
</comment>
<keyword evidence="6 13" id="KW-0645">Protease</keyword>
<evidence type="ECO:0000256" key="9">
    <source>
        <dbReference type="ARBA" id="ARBA00022801"/>
    </source>
</evidence>
<dbReference type="InterPro" id="IPR033876">
    <property type="entry name" value="SAP-like"/>
</dbReference>
<keyword evidence="8 13" id="KW-0064">Aspartyl protease</keyword>
<dbReference type="Pfam" id="PF00026">
    <property type="entry name" value="Asp"/>
    <property type="match status" value="1"/>
</dbReference>
<dbReference type="Proteomes" id="UP001152885">
    <property type="component" value="Unassembled WGS sequence"/>
</dbReference>
<dbReference type="GO" id="GO:0004190">
    <property type="term" value="F:aspartic-type endopeptidase activity"/>
    <property type="evidence" value="ECO:0007669"/>
    <property type="project" value="UniProtKB-KW"/>
</dbReference>
<dbReference type="AlphaFoldDB" id="A0A9W4XE01"/>
<evidence type="ECO:0000256" key="6">
    <source>
        <dbReference type="ARBA" id="ARBA00022670"/>
    </source>
</evidence>
<evidence type="ECO:0000256" key="2">
    <source>
        <dbReference type="ARBA" id="ARBA00004613"/>
    </source>
</evidence>
<dbReference type="PRINTS" id="PR00792">
    <property type="entry name" value="PEPSIN"/>
</dbReference>
<evidence type="ECO:0000313" key="16">
    <source>
        <dbReference type="EMBL" id="CAI5758848.1"/>
    </source>
</evidence>
<evidence type="ECO:0000256" key="10">
    <source>
        <dbReference type="ARBA" id="ARBA00023145"/>
    </source>
</evidence>
<evidence type="ECO:0000256" key="4">
    <source>
        <dbReference type="ARBA" id="ARBA00013207"/>
    </source>
</evidence>
<dbReference type="PROSITE" id="PS00141">
    <property type="entry name" value="ASP_PROTEASE"/>
    <property type="match status" value="2"/>
</dbReference>
<evidence type="ECO:0000256" key="13">
    <source>
        <dbReference type="RuleBase" id="RU000454"/>
    </source>
</evidence>
<dbReference type="CDD" id="cd05474">
    <property type="entry name" value="SAP_like"/>
    <property type="match status" value="1"/>
</dbReference>
<dbReference type="InterPro" id="IPR033121">
    <property type="entry name" value="PEPTIDASE_A1"/>
</dbReference>
<evidence type="ECO:0000256" key="1">
    <source>
        <dbReference type="ARBA" id="ARBA00001675"/>
    </source>
</evidence>
<accession>A0A9W4XE01</accession>
<comment type="similarity">
    <text evidence="3 13">Belongs to the peptidase A1 family.</text>
</comment>
<keyword evidence="17" id="KW-1185">Reference proteome</keyword>
<dbReference type="InterPro" id="IPR001969">
    <property type="entry name" value="Aspartic_peptidase_AS"/>
</dbReference>
<feature type="active site" evidence="12">
    <location>
        <position position="286"/>
    </location>
</feature>
<organism evidence="16 17">
    <name type="scientific">Candida verbasci</name>
    <dbReference type="NCBI Taxonomy" id="1227364"/>
    <lineage>
        <taxon>Eukaryota</taxon>
        <taxon>Fungi</taxon>
        <taxon>Dikarya</taxon>
        <taxon>Ascomycota</taxon>
        <taxon>Saccharomycotina</taxon>
        <taxon>Pichiomycetes</taxon>
        <taxon>Debaryomycetaceae</taxon>
        <taxon>Candida/Lodderomyces clade</taxon>
        <taxon>Candida</taxon>
    </lineage>
</organism>
<dbReference type="InterPro" id="IPR001461">
    <property type="entry name" value="Aspartic_peptidase_A1"/>
</dbReference>
<comment type="subcellular location">
    <subcellularLocation>
        <location evidence="2">Secreted</location>
    </subcellularLocation>
</comment>
<keyword evidence="10" id="KW-0865">Zymogen</keyword>
<dbReference type="GO" id="GO:0006508">
    <property type="term" value="P:proteolysis"/>
    <property type="evidence" value="ECO:0007669"/>
    <property type="project" value="UniProtKB-KW"/>
</dbReference>
<evidence type="ECO:0000256" key="3">
    <source>
        <dbReference type="ARBA" id="ARBA00007447"/>
    </source>
</evidence>
<dbReference type="FunFam" id="2.40.70.10:FF:000011">
    <property type="entry name" value="Aspartic protease"/>
    <property type="match status" value="1"/>
</dbReference>
<feature type="chain" id="PRO_5040869815" description="candidapepsin" evidence="14">
    <location>
        <begin position="24"/>
        <end position="407"/>
    </location>
</feature>
<reference evidence="16" key="1">
    <citation type="submission" date="2022-12" db="EMBL/GenBank/DDBJ databases">
        <authorList>
            <person name="Brejova B."/>
        </authorList>
    </citation>
    <scope>NUCLEOTIDE SEQUENCE</scope>
</reference>
<evidence type="ECO:0000256" key="8">
    <source>
        <dbReference type="ARBA" id="ARBA00022750"/>
    </source>
</evidence>
<keyword evidence="7 14" id="KW-0732">Signal</keyword>
<dbReference type="PANTHER" id="PTHR47966:SF65">
    <property type="entry name" value="ASPARTIC-TYPE ENDOPEPTIDASE"/>
    <property type="match status" value="1"/>
</dbReference>
<dbReference type="PANTHER" id="PTHR47966">
    <property type="entry name" value="BETA-SITE APP-CLEAVING ENZYME, ISOFORM A-RELATED"/>
    <property type="match status" value="1"/>
</dbReference>
<proteinExistence type="inferred from homology"/>
<dbReference type="Gene3D" id="2.40.70.10">
    <property type="entry name" value="Acid Proteases"/>
    <property type="match status" value="2"/>
</dbReference>
<dbReference type="SUPFAM" id="SSF50630">
    <property type="entry name" value="Acid proteases"/>
    <property type="match status" value="1"/>
</dbReference>
<gene>
    <name evidence="16" type="ORF">CANVERA_P3360</name>
</gene>
<dbReference type="EMBL" id="CANTUO010000003">
    <property type="protein sequence ID" value="CAI5758848.1"/>
    <property type="molecule type" value="Genomic_DNA"/>
</dbReference>
<evidence type="ECO:0000259" key="15">
    <source>
        <dbReference type="PROSITE" id="PS51767"/>
    </source>
</evidence>
<feature type="active site" evidence="12">
    <location>
        <position position="97"/>
    </location>
</feature>
<name>A0A9W4XE01_9ASCO</name>
<dbReference type="PROSITE" id="PS51767">
    <property type="entry name" value="PEPTIDASE_A1"/>
    <property type="match status" value="1"/>
</dbReference>
<keyword evidence="9 13" id="KW-0378">Hydrolase</keyword>
<keyword evidence="5" id="KW-0964">Secreted</keyword>
<feature type="signal peptide" evidence="14">
    <location>
        <begin position="1"/>
        <end position="23"/>
    </location>
</feature>
<comment type="catalytic activity">
    <reaction evidence="1">
        <text>Preferential cleavage at the carboxyl of hydrophobic amino acids, but fails to cleave 15-Leu-|-Tyr-16, 16-Tyr-|-Leu-17 and 24-Phe-|-Phe-25 of insulin B chain. Activates trypsinogen, and degrades keratin.</text>
        <dbReference type="EC" id="3.4.23.24"/>
    </reaction>
</comment>
<protein>
    <recommendedName>
        <fullName evidence="4">candidapepsin</fullName>
        <ecNumber evidence="4">3.4.23.24</ecNumber>
    </recommendedName>
</protein>
<feature type="domain" description="Peptidase A1" evidence="15">
    <location>
        <begin position="79"/>
        <end position="394"/>
    </location>
</feature>
<dbReference type="OrthoDB" id="771136at2759"/>
<keyword evidence="11" id="KW-1015">Disulfide bond</keyword>
<dbReference type="GO" id="GO:0005576">
    <property type="term" value="C:extracellular region"/>
    <property type="evidence" value="ECO:0007669"/>
    <property type="project" value="UniProtKB-SubCell"/>
</dbReference>
<evidence type="ECO:0000313" key="17">
    <source>
        <dbReference type="Proteomes" id="UP001152885"/>
    </source>
</evidence>
<evidence type="ECO:0000256" key="7">
    <source>
        <dbReference type="ARBA" id="ARBA00022729"/>
    </source>
</evidence>
<evidence type="ECO:0000256" key="11">
    <source>
        <dbReference type="ARBA" id="ARBA00023157"/>
    </source>
</evidence>
<evidence type="ECO:0000256" key="12">
    <source>
        <dbReference type="PIRSR" id="PIRSR601461-1"/>
    </source>
</evidence>
<dbReference type="InterPro" id="IPR021109">
    <property type="entry name" value="Peptidase_aspartic_dom_sf"/>
</dbReference>
<evidence type="ECO:0000256" key="5">
    <source>
        <dbReference type="ARBA" id="ARBA00022525"/>
    </source>
</evidence>
<evidence type="ECO:0000256" key="14">
    <source>
        <dbReference type="SAM" id="SignalP"/>
    </source>
</evidence>
<dbReference type="EC" id="3.4.23.24" evidence="4"/>